<dbReference type="InterPro" id="IPR041686">
    <property type="entry name" value="Znf-CCCH_3"/>
</dbReference>
<keyword evidence="1" id="KW-0862">Zinc</keyword>
<dbReference type="AlphaFoldDB" id="A0A813ZJ20"/>
<feature type="compositionally biased region" description="Polar residues" evidence="2">
    <location>
        <begin position="179"/>
        <end position="193"/>
    </location>
</feature>
<evidence type="ECO:0000259" key="3">
    <source>
        <dbReference type="PROSITE" id="PS50103"/>
    </source>
</evidence>
<dbReference type="GO" id="GO:0008270">
    <property type="term" value="F:zinc ion binding"/>
    <property type="evidence" value="ECO:0007669"/>
    <property type="project" value="UniProtKB-KW"/>
</dbReference>
<feature type="zinc finger region" description="C3H1-type" evidence="1">
    <location>
        <begin position="3"/>
        <end position="29"/>
    </location>
</feature>
<feature type="region of interest" description="Disordered" evidence="2">
    <location>
        <begin position="173"/>
        <end position="193"/>
    </location>
</feature>
<dbReference type="EMBL" id="CAJNOR010000386">
    <property type="protein sequence ID" value="CAF0899023.1"/>
    <property type="molecule type" value="Genomic_DNA"/>
</dbReference>
<feature type="compositionally biased region" description="Polar residues" evidence="2">
    <location>
        <begin position="321"/>
        <end position="339"/>
    </location>
</feature>
<feature type="compositionally biased region" description="Polar residues" evidence="2">
    <location>
        <begin position="449"/>
        <end position="466"/>
    </location>
</feature>
<protein>
    <recommendedName>
        <fullName evidence="3">C3H1-type domain-containing protein</fullName>
    </recommendedName>
</protein>
<reference evidence="4" key="1">
    <citation type="submission" date="2021-02" db="EMBL/GenBank/DDBJ databases">
        <authorList>
            <person name="Nowell W R."/>
        </authorList>
    </citation>
    <scope>NUCLEOTIDE SEQUENCE</scope>
</reference>
<evidence type="ECO:0000256" key="2">
    <source>
        <dbReference type="SAM" id="MobiDB-lite"/>
    </source>
</evidence>
<feature type="compositionally biased region" description="Low complexity" evidence="2">
    <location>
        <begin position="493"/>
        <end position="506"/>
    </location>
</feature>
<feature type="compositionally biased region" description="Basic and acidic residues" evidence="2">
    <location>
        <begin position="251"/>
        <end position="262"/>
    </location>
</feature>
<keyword evidence="5" id="KW-1185">Reference proteome</keyword>
<name>A0A813ZJ20_ADIRI</name>
<dbReference type="InterPro" id="IPR000571">
    <property type="entry name" value="Znf_CCCH"/>
</dbReference>
<feature type="compositionally biased region" description="Basic and acidic residues" evidence="2">
    <location>
        <begin position="340"/>
        <end position="366"/>
    </location>
</feature>
<keyword evidence="1" id="KW-0479">Metal-binding</keyword>
<sequence length="545" mass="59845">MHKSNEDCFYFLTSSCTKGPLCTFRHSPLALASNTICASWSRGNCLDPACPHRHTKPTPRPMIGNGILCFYENTPMGCLKLECTFIHSKPRTHLRNAPVIRPSAGALVNKDVSKPIVITSLPIDTPPQITPITTSGNNITQATLPTTTLEPSSTVKSDSIPRRIAVTSNSEAKMEIKTQPDQSETNRSSIKSTTRSVITDCKIVDQEEKLVTQSRIVIGRSVVTAEPPAIPNRKILKTPISSSTRVVVTSDKTHSPKGKSDDPDLNGQENTTKKFKPNCQSIIDIPFPCSMPAMPNSLPFMSSEEKNSNNDTKPIRLNRNRLPTSKTSDANSSISTSKLNNEDKPSAGTELSREEERRTLRIERFQKKPVSPPQVTVSLSPTATNTKHLTNNKTTSPPNERKRTVPETMLKTTPPPKRLATSTSQDQSLPSSVSPITRPRFVPQPIEAPSSSTKPSRLRQPPSTVIKQFLTPVTKAKSIEQIPSKNSSESQPSTTKSTGKCSTSNSINEEDENQLLKLNEPTDIVDTFALIDEALQETDHLLELM</sequence>
<feature type="compositionally biased region" description="Low complexity" evidence="2">
    <location>
        <begin position="382"/>
        <end position="395"/>
    </location>
</feature>
<feature type="domain" description="C3H1-type" evidence="3">
    <location>
        <begin position="3"/>
        <end position="29"/>
    </location>
</feature>
<evidence type="ECO:0000256" key="1">
    <source>
        <dbReference type="PROSITE-ProRule" id="PRU00723"/>
    </source>
</evidence>
<evidence type="ECO:0000313" key="5">
    <source>
        <dbReference type="Proteomes" id="UP000663828"/>
    </source>
</evidence>
<proteinExistence type="predicted"/>
<comment type="caution">
    <text evidence="4">The sequence shown here is derived from an EMBL/GenBank/DDBJ whole genome shotgun (WGS) entry which is preliminary data.</text>
</comment>
<dbReference type="PANTHER" id="PTHR15725">
    <property type="entry name" value="ZN-FINGER, C-X8-C-X5-C-X3-H TYPE-CONTAINING"/>
    <property type="match status" value="1"/>
</dbReference>
<evidence type="ECO:0000313" key="4">
    <source>
        <dbReference type="EMBL" id="CAF0899023.1"/>
    </source>
</evidence>
<dbReference type="PROSITE" id="PS50103">
    <property type="entry name" value="ZF_C3H1"/>
    <property type="match status" value="1"/>
</dbReference>
<dbReference type="Gene3D" id="4.10.1000.10">
    <property type="entry name" value="Zinc finger, CCCH-type"/>
    <property type="match status" value="1"/>
</dbReference>
<dbReference type="Pfam" id="PF15663">
    <property type="entry name" value="zf-CCCH_3"/>
    <property type="match status" value="1"/>
</dbReference>
<feature type="region of interest" description="Disordered" evidence="2">
    <location>
        <begin position="296"/>
        <end position="515"/>
    </location>
</feature>
<feature type="compositionally biased region" description="Polar residues" evidence="2">
    <location>
        <begin position="420"/>
        <end position="435"/>
    </location>
</feature>
<feature type="compositionally biased region" description="Polar residues" evidence="2">
    <location>
        <begin position="481"/>
        <end position="492"/>
    </location>
</feature>
<gene>
    <name evidence="4" type="ORF">XAT740_LOCUS7920</name>
</gene>
<feature type="region of interest" description="Disordered" evidence="2">
    <location>
        <begin position="244"/>
        <end position="277"/>
    </location>
</feature>
<keyword evidence="1" id="KW-0863">Zinc-finger</keyword>
<dbReference type="PANTHER" id="PTHR15725:SF14">
    <property type="entry name" value="ZINC FINGER CCCH DOMAIN-CONTAINING PROTEIN 11A"/>
    <property type="match status" value="1"/>
</dbReference>
<organism evidence="4 5">
    <name type="scientific">Adineta ricciae</name>
    <name type="common">Rotifer</name>
    <dbReference type="NCBI Taxonomy" id="249248"/>
    <lineage>
        <taxon>Eukaryota</taxon>
        <taxon>Metazoa</taxon>
        <taxon>Spiralia</taxon>
        <taxon>Gnathifera</taxon>
        <taxon>Rotifera</taxon>
        <taxon>Eurotatoria</taxon>
        <taxon>Bdelloidea</taxon>
        <taxon>Adinetida</taxon>
        <taxon>Adinetidae</taxon>
        <taxon>Adineta</taxon>
    </lineage>
</organism>
<dbReference type="Proteomes" id="UP000663828">
    <property type="component" value="Unassembled WGS sequence"/>
</dbReference>
<dbReference type="SMART" id="SM00356">
    <property type="entry name" value="ZnF_C3H1"/>
    <property type="match status" value="2"/>
</dbReference>
<accession>A0A813ZJ20</accession>